<organism evidence="4">
    <name type="scientific">Nippostrongylus brasiliensis</name>
    <name type="common">Rat hookworm</name>
    <dbReference type="NCBI Taxonomy" id="27835"/>
    <lineage>
        <taxon>Eukaryota</taxon>
        <taxon>Metazoa</taxon>
        <taxon>Ecdysozoa</taxon>
        <taxon>Nematoda</taxon>
        <taxon>Chromadorea</taxon>
        <taxon>Rhabditida</taxon>
        <taxon>Rhabditina</taxon>
        <taxon>Rhabditomorpha</taxon>
        <taxon>Strongyloidea</taxon>
        <taxon>Heligmosomidae</taxon>
        <taxon>Nippostrongylus</taxon>
    </lineage>
</organism>
<gene>
    <name evidence="2" type="ORF">NBR_LOCUS2664</name>
</gene>
<accession>A0A0N4XJG1</accession>
<reference evidence="2 3" key="2">
    <citation type="submission" date="2018-11" db="EMBL/GenBank/DDBJ databases">
        <authorList>
            <consortium name="Pathogen Informatics"/>
        </authorList>
    </citation>
    <scope>NUCLEOTIDE SEQUENCE [LARGE SCALE GENOMIC DNA]</scope>
</reference>
<dbReference type="AlphaFoldDB" id="A0A0N4XJG1"/>
<sequence length="81" mass="9139">MTSSFDAYDLMRRSILSSIMGLKRKPRPPTVTQHPTGLFKFRQNRRSKKSPSETTNTVEKTDVASMDDVQSTASSTRSDDK</sequence>
<evidence type="ECO:0000313" key="4">
    <source>
        <dbReference type="WBParaSite" id="NBR_0000266301-mRNA-1"/>
    </source>
</evidence>
<dbReference type="Proteomes" id="UP000271162">
    <property type="component" value="Unassembled WGS sequence"/>
</dbReference>
<dbReference type="EMBL" id="UYSL01003245">
    <property type="protein sequence ID" value="VDL66253.1"/>
    <property type="molecule type" value="Genomic_DNA"/>
</dbReference>
<proteinExistence type="predicted"/>
<keyword evidence="3" id="KW-1185">Reference proteome</keyword>
<evidence type="ECO:0000313" key="3">
    <source>
        <dbReference type="Proteomes" id="UP000271162"/>
    </source>
</evidence>
<evidence type="ECO:0000256" key="1">
    <source>
        <dbReference type="SAM" id="MobiDB-lite"/>
    </source>
</evidence>
<feature type="compositionally biased region" description="Polar residues" evidence="1">
    <location>
        <begin position="68"/>
        <end position="81"/>
    </location>
</feature>
<reference evidence="4" key="1">
    <citation type="submission" date="2017-02" db="UniProtKB">
        <authorList>
            <consortium name="WormBaseParasite"/>
        </authorList>
    </citation>
    <scope>IDENTIFICATION</scope>
</reference>
<feature type="region of interest" description="Disordered" evidence="1">
    <location>
        <begin position="20"/>
        <end position="81"/>
    </location>
</feature>
<evidence type="ECO:0000313" key="2">
    <source>
        <dbReference type="EMBL" id="VDL66253.1"/>
    </source>
</evidence>
<protein>
    <submittedName>
        <fullName evidence="2 4">Uncharacterized protein</fullName>
    </submittedName>
</protein>
<name>A0A0N4XJG1_NIPBR</name>
<dbReference type="WBParaSite" id="NBR_0000266301-mRNA-1">
    <property type="protein sequence ID" value="NBR_0000266301-mRNA-1"/>
    <property type="gene ID" value="NBR_0000266301"/>
</dbReference>